<organism evidence="1 2">
    <name type="scientific">Meloidogyne enterolobii</name>
    <name type="common">Root-knot nematode worm</name>
    <name type="synonym">Meloidogyne mayaguensis</name>
    <dbReference type="NCBI Taxonomy" id="390850"/>
    <lineage>
        <taxon>Eukaryota</taxon>
        <taxon>Metazoa</taxon>
        <taxon>Ecdysozoa</taxon>
        <taxon>Nematoda</taxon>
        <taxon>Chromadorea</taxon>
        <taxon>Rhabditida</taxon>
        <taxon>Tylenchina</taxon>
        <taxon>Tylenchomorpha</taxon>
        <taxon>Tylenchoidea</taxon>
        <taxon>Meloidogynidae</taxon>
        <taxon>Meloidogyninae</taxon>
        <taxon>Meloidogyne</taxon>
    </lineage>
</organism>
<dbReference type="EMBL" id="CAVMJV010000114">
    <property type="protein sequence ID" value="CAK5103623.1"/>
    <property type="molecule type" value="Genomic_DNA"/>
</dbReference>
<accession>A0ACB1ATD1</accession>
<proteinExistence type="predicted"/>
<dbReference type="Proteomes" id="UP001497535">
    <property type="component" value="Unassembled WGS sequence"/>
</dbReference>
<sequence length="731" mass="81847">MDTTHLKLTENDNNDNNSISSLNEESSSSSISNKAEDGNKLLNKTDKTNGKNDEMGKSGNEDNLMEDKIDFQPNTTIRPTEMDNNLNASSPLLDKNQSQKSFKKYLNPSPPTIIPTPTHSSINSSIDSSQHSDWRSLYICTFLTFCSAVQFSLYFSSMRQYLQIMDSSASENFYGYIVASYSLGQMIASPIVGYLSNRLKKIRHLLYIGIFLAFLGNALYLCVHLFPIEERKYALLIGRFVTGIGSSNISLLKAYASSASTQRDRSRAIALVTGGVALGMTMGPAFQLLFTPIGYPGPNILISGLMLSMYTAPALMACIMNAVNAFCIFAYFREVYAGVMSSRSQINRNEPALPKIDKRALFLCYFTRFTQMFINTNLETLGASLAMVLFAWTRTESVKYFSAAQAIMSLLAFLIYVGFIMFRFDRFLHERCNVIASLFALLLFHVLTYSYPFLPGHLTTYSSEDYPFNSTDIDDDGSNEEIQHVGCDTSKFSWCNSVRSINPFYFYICYILFIGLAFPSLNVSLNTLFSKIIGPRRQGFQQGLLQMAGGAARMVGPVVISVLYSAYGPQSAWLMEMGVISLNLALLFTCCGRMIPLTIPPIKRASTATLINSSNGTTIIKENGGEENFKNGKTNGGIILNLKSDEEIKNKIINERTRLMENNNGENVGKEKIKRCEKIKNKKRNVGLNRSGSWVRPRPAPEFFKMWKIVFDDQNSYKNVYFSSDFIKNNA</sequence>
<reference evidence="1" key="1">
    <citation type="submission" date="2023-11" db="EMBL/GenBank/DDBJ databases">
        <authorList>
            <person name="Poullet M."/>
        </authorList>
    </citation>
    <scope>NUCLEOTIDE SEQUENCE</scope>
    <source>
        <strain evidence="1">E1834</strain>
    </source>
</reference>
<gene>
    <name evidence="1" type="ORF">MENTE1834_LOCUS42798</name>
</gene>
<keyword evidence="2" id="KW-1185">Reference proteome</keyword>
<comment type="caution">
    <text evidence="1">The sequence shown here is derived from an EMBL/GenBank/DDBJ whole genome shotgun (WGS) entry which is preliminary data.</text>
</comment>
<name>A0ACB1ATD1_MELEN</name>
<evidence type="ECO:0000313" key="1">
    <source>
        <dbReference type="EMBL" id="CAK5103623.1"/>
    </source>
</evidence>
<evidence type="ECO:0000313" key="2">
    <source>
        <dbReference type="Proteomes" id="UP001497535"/>
    </source>
</evidence>
<protein>
    <submittedName>
        <fullName evidence="1">Uncharacterized protein</fullName>
    </submittedName>
</protein>